<evidence type="ECO:0000313" key="2">
    <source>
        <dbReference type="Proteomes" id="UP001060215"/>
    </source>
</evidence>
<protein>
    <submittedName>
        <fullName evidence="1">Heterogeneous nuclear ribonucleoprotein 1</fullName>
    </submittedName>
</protein>
<dbReference type="Proteomes" id="UP001060215">
    <property type="component" value="Chromosome 8"/>
</dbReference>
<accession>A0ACC0GJU1</accession>
<name>A0ACC0GJU1_9ERIC</name>
<keyword evidence="2" id="KW-1185">Reference proteome</keyword>
<proteinExistence type="predicted"/>
<dbReference type="EMBL" id="CM045765">
    <property type="protein sequence ID" value="KAI8000742.1"/>
    <property type="molecule type" value="Genomic_DNA"/>
</dbReference>
<comment type="caution">
    <text evidence="1">The sequence shown here is derived from an EMBL/GenBank/DDBJ whole genome shotgun (WGS) entry which is preliminary data.</text>
</comment>
<gene>
    <name evidence="1" type="ORF">LOK49_LG09G01402</name>
</gene>
<organism evidence="1 2">
    <name type="scientific">Camellia lanceoleosa</name>
    <dbReference type="NCBI Taxonomy" id="1840588"/>
    <lineage>
        <taxon>Eukaryota</taxon>
        <taxon>Viridiplantae</taxon>
        <taxon>Streptophyta</taxon>
        <taxon>Embryophyta</taxon>
        <taxon>Tracheophyta</taxon>
        <taxon>Spermatophyta</taxon>
        <taxon>Magnoliopsida</taxon>
        <taxon>eudicotyledons</taxon>
        <taxon>Gunneridae</taxon>
        <taxon>Pentapetalae</taxon>
        <taxon>asterids</taxon>
        <taxon>Ericales</taxon>
        <taxon>Theaceae</taxon>
        <taxon>Camellia</taxon>
    </lineage>
</organism>
<sequence>MEMEPGKLFVGGISWDTNEDRLRDYFQIFGEVVEAVIMKDRNTGRARGFGFVVFADPAVAERVVREKHMIDGRTVEAKKAVPRDDQNMLNRYNGSLQGSPGPARSKKIFVGGLASTVTESDFKKYFDQFGTITDVVVMYDHNTQRPRGFGFITYDTEEAVEKVLLKTFHELNGKLVEVKRAVPKELSPGPTRNQLGGYNNYGLSRVSSFLNAYTQGYNPSSVGGYGVRVDGRFSPVIVGRSGYPPFGTSGYGIGFNFEPGLSPSYGGSGNFSSNISYGRGLNPFYSVSPNRYNSPVGYGGGGGGGSGGTSSVLSLTSRNMWGNGNLNYSSSSANSNDLLGSGSGNTGLVGAFGNIGTIWGSSDISGQGGGTNSTYSSGNGNYVNNENTIGSGVGLYGRNSGSSVAPTSSYGASSVGHDGPFGNFYGGDSFYGDPTWRSSSPELEGSGSFDYGLGNVASDVTANNSAGYVGGYTVTNRANRGIAA</sequence>
<evidence type="ECO:0000313" key="1">
    <source>
        <dbReference type="EMBL" id="KAI8000742.1"/>
    </source>
</evidence>
<keyword evidence="1" id="KW-0687">Ribonucleoprotein</keyword>
<reference evidence="1 2" key="1">
    <citation type="journal article" date="2022" name="Plant J.">
        <title>Chromosome-level genome of Camellia lanceoleosa provides a valuable resource for understanding genome evolution and self-incompatibility.</title>
        <authorList>
            <person name="Gong W."/>
            <person name="Xiao S."/>
            <person name="Wang L."/>
            <person name="Liao Z."/>
            <person name="Chang Y."/>
            <person name="Mo W."/>
            <person name="Hu G."/>
            <person name="Li W."/>
            <person name="Zhao G."/>
            <person name="Zhu H."/>
            <person name="Hu X."/>
            <person name="Ji K."/>
            <person name="Xiang X."/>
            <person name="Song Q."/>
            <person name="Yuan D."/>
            <person name="Jin S."/>
            <person name="Zhang L."/>
        </authorList>
    </citation>
    <scope>NUCLEOTIDE SEQUENCE [LARGE SCALE GENOMIC DNA]</scope>
    <source>
        <strain evidence="1">SQ_2022a</strain>
    </source>
</reference>